<gene>
    <name evidence="1" type="ORF">CUS_7649</name>
</gene>
<dbReference type="eggNOG" id="ENOG502ZNTN">
    <property type="taxonomic scope" value="Bacteria"/>
</dbReference>
<dbReference type="EMBL" id="ADKM02000130">
    <property type="protein sequence ID" value="EGC01324.1"/>
    <property type="molecule type" value="Genomic_DNA"/>
</dbReference>
<dbReference type="AlphaFoldDB" id="E9SHC1"/>
<evidence type="ECO:0000313" key="2">
    <source>
        <dbReference type="Proteomes" id="UP000004259"/>
    </source>
</evidence>
<evidence type="ECO:0000313" key="1">
    <source>
        <dbReference type="EMBL" id="EGC01324.1"/>
    </source>
</evidence>
<dbReference type="OrthoDB" id="1821638at2"/>
<comment type="caution">
    <text evidence="1">The sequence shown here is derived from an EMBL/GenBank/DDBJ whole genome shotgun (WGS) entry which is preliminary data.</text>
</comment>
<sequence>MNAELKKEIMAVLADKQTGIDPTTLSDEDLRTYITLMSLKNEHKNHKMEYAVETVRDRDNGGADESALADVLAMYGEKGWRLKFCFTDEVGVESHSATVAGYTTGTNATINEIVLIFERRVE</sequence>
<dbReference type="STRING" id="246199.CUS_7649"/>
<dbReference type="Proteomes" id="UP000004259">
    <property type="component" value="Unassembled WGS sequence"/>
</dbReference>
<name>E9SHC1_RUMAL</name>
<proteinExistence type="predicted"/>
<organism evidence="1 2">
    <name type="scientific">Ruminococcus albus 8</name>
    <dbReference type="NCBI Taxonomy" id="246199"/>
    <lineage>
        <taxon>Bacteria</taxon>
        <taxon>Bacillati</taxon>
        <taxon>Bacillota</taxon>
        <taxon>Clostridia</taxon>
        <taxon>Eubacteriales</taxon>
        <taxon>Oscillospiraceae</taxon>
        <taxon>Ruminococcus</taxon>
    </lineage>
</organism>
<keyword evidence="2" id="KW-1185">Reference proteome</keyword>
<dbReference type="RefSeq" id="WP_002852753.1">
    <property type="nucleotide sequence ID" value="NZ_ADKM02000130.1"/>
</dbReference>
<reference evidence="1 2" key="1">
    <citation type="submission" date="2011-02" db="EMBL/GenBank/DDBJ databases">
        <authorList>
            <person name="Nelson K.E."/>
            <person name="Sutton G."/>
            <person name="Torralba M."/>
            <person name="Durkin S."/>
            <person name="Harkins D."/>
            <person name="Montgomery R."/>
            <person name="Ziemer C."/>
            <person name="Klaassens E."/>
            <person name="Ocuiv P."/>
            <person name="Morrison M."/>
        </authorList>
    </citation>
    <scope>NUCLEOTIDE SEQUENCE [LARGE SCALE GENOMIC DNA]</scope>
    <source>
        <strain evidence="1 2">8</strain>
    </source>
</reference>
<protein>
    <submittedName>
        <fullName evidence="1">Conserved domain protein</fullName>
    </submittedName>
</protein>
<accession>E9SHC1</accession>